<name>A0A9X9WW29_9PROT</name>
<protein>
    <submittedName>
        <fullName evidence="1">Uncharacterized protein</fullName>
    </submittedName>
</protein>
<sequence>MAGTRRTAARNCRRPHTLIEKVIVCLPDRPGATPRIGLIGDRMARFEPAT</sequence>
<dbReference type="EMBL" id="JAAEDM010000018">
    <property type="protein sequence ID" value="MBR0671358.1"/>
    <property type="molecule type" value="Genomic_DNA"/>
</dbReference>
<dbReference type="Proteomes" id="UP001138751">
    <property type="component" value="Unassembled WGS sequence"/>
</dbReference>
<dbReference type="AlphaFoldDB" id="A0A9X9WW29"/>
<reference evidence="1" key="2">
    <citation type="journal article" date="2021" name="Syst. Appl. Microbiol.">
        <title>Roseomonas hellenica sp. nov., isolated from roots of wild-growing Alkanna tinctoria.</title>
        <authorList>
            <person name="Rat A."/>
            <person name="Naranjo H.D."/>
            <person name="Lebbe L."/>
            <person name="Cnockaert M."/>
            <person name="Krigas N."/>
            <person name="Grigoriadou K."/>
            <person name="Maloupa E."/>
            <person name="Willems A."/>
        </authorList>
    </citation>
    <scope>NUCLEOTIDE SEQUENCE</scope>
    <source>
        <strain evidence="1">LMG 31231</strain>
    </source>
</reference>
<dbReference type="RefSeq" id="WP_211861733.1">
    <property type="nucleotide sequence ID" value="NZ_JAAEDM010000018.1"/>
</dbReference>
<accession>A0A9X9WW29</accession>
<evidence type="ECO:0000313" key="1">
    <source>
        <dbReference type="EMBL" id="MBR0671358.1"/>
    </source>
</evidence>
<reference evidence="1" key="1">
    <citation type="submission" date="2020-01" db="EMBL/GenBank/DDBJ databases">
        <authorList>
            <person name="Rat A."/>
        </authorList>
    </citation>
    <scope>NUCLEOTIDE SEQUENCE</scope>
    <source>
        <strain evidence="1">LMG 31231</strain>
    </source>
</reference>
<gene>
    <name evidence="1" type="ORF">GXW76_09260</name>
</gene>
<keyword evidence="2" id="KW-1185">Reference proteome</keyword>
<proteinExistence type="predicted"/>
<organism evidence="1 2">
    <name type="scientific">Neoroseomonas soli</name>
    <dbReference type="NCBI Taxonomy" id="1081025"/>
    <lineage>
        <taxon>Bacteria</taxon>
        <taxon>Pseudomonadati</taxon>
        <taxon>Pseudomonadota</taxon>
        <taxon>Alphaproteobacteria</taxon>
        <taxon>Acetobacterales</taxon>
        <taxon>Acetobacteraceae</taxon>
        <taxon>Neoroseomonas</taxon>
    </lineage>
</organism>
<comment type="caution">
    <text evidence="1">The sequence shown here is derived from an EMBL/GenBank/DDBJ whole genome shotgun (WGS) entry which is preliminary data.</text>
</comment>
<evidence type="ECO:0000313" key="2">
    <source>
        <dbReference type="Proteomes" id="UP001138751"/>
    </source>
</evidence>